<evidence type="ECO:0000259" key="2">
    <source>
        <dbReference type="Pfam" id="PF21722"/>
    </source>
</evidence>
<sequence>MPITLNHSNIGLQYSTGSNYIIETVKSDLYRRNEIVETIARDNLQVAPVTPTTFVDSVGNVYAIEAYTYTGSANTTDYARVFTKSTTCDILIVGGGGAGGKDIGAGGGGGAVLYGTNINIASGTYTIKVGRGGIPGEVRGQSSEAFGAVLFGGGCAGIANWNLAALANSGGSGAGGKSVPDAASKNGGTVGTSTKGAILTTATLYNGNVGGAGINQVSSVQSAGGGGAGAVGGNGNASGAQTGNGGAGVLVNITGVNYYWGGGGGGGGYVSTPTNGGRGGGGAGERNDGGSSMGFGTGGADAYNAPVNMNGGAGSGGGGGGSGYNNTTSGNGGSGIVIIRYLLGTIPTTNYLTNEPVVIAPTFIETIRTFTHSEGAETQTTHNITVERDTICDILIVGGGGGGGSRHAGGGGAGSVIYLTNQTFFSGTYTIRVGKGGTAALTMGQGNKGEDSSISFNSTNIYLAKGGGAGHHDVSTGNSNKDGGSGGGSGGNTPGNPVSTNIPAGIYGNSGGILTNYNGGGGGGGGAFTSGTNGTTTVGGNGGAGISISITGTAVTYGGGGGGGSLAGYTPGTGGVGGGGNGSQSTLTASSGRAGTGGGGGGGGFWESYHGPGGAGGSGIVIIKFKSLVGPIQEGVRHKRMNFLYNNDNLVAWYKFNGDYLDSSGNGHNLTNVGTVIQSTQVIEGQAVEFDSTDYLEFPATINPYTIWNNGKGITFSCWVRFTAHETWARLIDFQTAANTSTGFYIAVKSNWSGTPGAILVNIAEGTLFTYSNWSNSIITTFGVWHHFVWSIDVTGKWDVYLNNVRINNTETRAIPNITYNVRYINRSAFTGDGTWNGQMDDFRIYDRAFSAADVARLYNKTYPAPNLYTLNFPVPTLADINNNSNIVLQGSYDIALTTINAVITPKAGQYIPKPTTFTNYSVERMYPPVRNFTAATTAVSGQTYGNGTYVVTFSSTLGSSDPWTCFNTANGTGGHWAMSRYTSGAFNSASFIVAGYLGDWLKIQLPVAIKLTRFEFLMRIETQGLRERSPKDFKIYGSNDNITWVELVNKTDAVYDTSFRYIQLTQDITTAYTYYGLVVNKLLGSTADTLNFDEWYIYGQEVLPSSLSIRYNLLNTILDPIGAQWTYNTSNMNVYNMGSVGVGTTNPEYHLDVSGSLNAKTLMYNGSSINSLGLSVGMIAQVQHLTYTKMELKDNTGWDAINEDLTSGFVIKITPKSSLSKMLVNLIVFIGMSTSADNAWWGIKLYRKIGTGPWTEITGCNGTETGSAAATAGTPVWISNNTGMVSYNESITNASGTYLDSPNTTSTVYYTAYWNQRIGDNPSVTGQMYLNRASSQNDGYRPAPSSSWTVEEIWYG</sequence>
<dbReference type="Pfam" id="PF13385">
    <property type="entry name" value="Laminin_G_3"/>
    <property type="match status" value="1"/>
</dbReference>
<feature type="domain" description="Glycine-rich" evidence="2">
    <location>
        <begin position="83"/>
        <end position="341"/>
    </location>
</feature>
<feature type="compositionally biased region" description="Gly residues" evidence="1">
    <location>
        <begin position="483"/>
        <end position="493"/>
    </location>
</feature>
<accession>A0A6C0LCH8</accession>
<reference evidence="3" key="1">
    <citation type="journal article" date="2020" name="Nature">
        <title>Giant virus diversity and host interactions through global metagenomics.</title>
        <authorList>
            <person name="Schulz F."/>
            <person name="Roux S."/>
            <person name="Paez-Espino D."/>
            <person name="Jungbluth S."/>
            <person name="Walsh D.A."/>
            <person name="Denef V.J."/>
            <person name="McMahon K.D."/>
            <person name="Konstantinidis K.T."/>
            <person name="Eloe-Fadrosh E.A."/>
            <person name="Kyrpides N.C."/>
            <person name="Woyke T."/>
        </authorList>
    </citation>
    <scope>NUCLEOTIDE SEQUENCE</scope>
    <source>
        <strain evidence="3">GVMAG-M-3300027769-26</strain>
    </source>
</reference>
<proteinExistence type="predicted"/>
<dbReference type="Gene3D" id="2.60.120.260">
    <property type="entry name" value="Galactose-binding domain-like"/>
    <property type="match status" value="1"/>
</dbReference>
<evidence type="ECO:0000256" key="1">
    <source>
        <dbReference type="SAM" id="MobiDB-lite"/>
    </source>
</evidence>
<dbReference type="Pfam" id="PF21722">
    <property type="entry name" value="Gly_rich_2"/>
    <property type="match status" value="2"/>
</dbReference>
<dbReference type="Gene3D" id="2.60.120.200">
    <property type="match status" value="1"/>
</dbReference>
<feature type="domain" description="Glycine-rich" evidence="2">
    <location>
        <begin position="380"/>
        <end position="625"/>
    </location>
</feature>
<feature type="region of interest" description="Disordered" evidence="1">
    <location>
        <begin position="468"/>
        <end position="503"/>
    </location>
</feature>
<dbReference type="InterPro" id="IPR008979">
    <property type="entry name" value="Galactose-bd-like_sf"/>
</dbReference>
<dbReference type="EMBL" id="MN740462">
    <property type="protein sequence ID" value="QHU27765.1"/>
    <property type="molecule type" value="Genomic_DNA"/>
</dbReference>
<feature type="region of interest" description="Disordered" evidence="1">
    <location>
        <begin position="276"/>
        <end position="295"/>
    </location>
</feature>
<dbReference type="InterPro" id="IPR013320">
    <property type="entry name" value="ConA-like_dom_sf"/>
</dbReference>
<feature type="region of interest" description="Disordered" evidence="1">
    <location>
        <begin position="577"/>
        <end position="599"/>
    </location>
</feature>
<dbReference type="SUPFAM" id="SSF49899">
    <property type="entry name" value="Concanavalin A-like lectins/glucanases"/>
    <property type="match status" value="1"/>
</dbReference>
<protein>
    <recommendedName>
        <fullName evidence="2">Glycine-rich domain-containing protein</fullName>
    </recommendedName>
</protein>
<evidence type="ECO:0000313" key="3">
    <source>
        <dbReference type="EMBL" id="QHU27765.1"/>
    </source>
</evidence>
<dbReference type="InterPro" id="IPR049304">
    <property type="entry name" value="Gly_rich_dom"/>
</dbReference>
<name>A0A6C0LCH8_9ZZZZ</name>
<dbReference type="SUPFAM" id="SSF49785">
    <property type="entry name" value="Galactose-binding domain-like"/>
    <property type="match status" value="1"/>
</dbReference>
<organism evidence="3">
    <name type="scientific">viral metagenome</name>
    <dbReference type="NCBI Taxonomy" id="1070528"/>
    <lineage>
        <taxon>unclassified sequences</taxon>
        <taxon>metagenomes</taxon>
        <taxon>organismal metagenomes</taxon>
    </lineage>
</organism>